<organism evidence="2 3">
    <name type="scientific">Sphingomonas hankookensis</name>
    <dbReference type="NCBI Taxonomy" id="563996"/>
    <lineage>
        <taxon>Bacteria</taxon>
        <taxon>Pseudomonadati</taxon>
        <taxon>Pseudomonadota</taxon>
        <taxon>Alphaproteobacteria</taxon>
        <taxon>Sphingomonadales</taxon>
        <taxon>Sphingomonadaceae</taxon>
        <taxon>Sphingomonas</taxon>
    </lineage>
</organism>
<dbReference type="Pfam" id="PF13480">
    <property type="entry name" value="Acetyltransf_6"/>
    <property type="match status" value="1"/>
</dbReference>
<protein>
    <recommendedName>
        <fullName evidence="1">BioF2-like acetyltransferase domain-containing protein</fullName>
    </recommendedName>
</protein>
<evidence type="ECO:0000259" key="1">
    <source>
        <dbReference type="Pfam" id="PF13480"/>
    </source>
</evidence>
<dbReference type="InterPro" id="IPR038740">
    <property type="entry name" value="BioF2-like_GNAT_dom"/>
</dbReference>
<dbReference type="RefSeq" id="WP_066689476.1">
    <property type="nucleotide sequence ID" value="NZ_CP117025.1"/>
</dbReference>
<dbReference type="SUPFAM" id="SSF55729">
    <property type="entry name" value="Acyl-CoA N-acyltransferases (Nat)"/>
    <property type="match status" value="1"/>
</dbReference>
<gene>
    <name evidence="2" type="ORF">AVT10_12500</name>
</gene>
<sequence>MLLPATANAPNTRVADGIAEAVDTVAAQAAETHRFLRRQWYVAAVESYGGDARTLVVERDGRPVIALPLVGLGPKPVGLGQVPGCYWPFRSGPVAADADAADFAALLDGARRATRGFRLGPVYDDDPLLAGLQDAAAAKGWRALPRFIADSYLLDMAAQQADGAWPRNSTLRKNRFNEKHLASHGTPDWSFISGADWTLDAFDALAAVEDASWIATRTDGRDAKFTTGGHGRFWRRLVADPVLADMLWAALLRIDGEPVAFSFDLNAGTLKYAIANSYDTRVAKHSPGRLLYYRNLVRALADGITRVDWGAGDSGYKRTIGADRGPAIRDWLFLPPGLPALLGRLFARRWAGSGHRTVADAEGEGDG</sequence>
<dbReference type="InterPro" id="IPR016181">
    <property type="entry name" value="Acyl_CoA_acyltransferase"/>
</dbReference>
<keyword evidence="3" id="KW-1185">Reference proteome</keyword>
<evidence type="ECO:0000313" key="2">
    <source>
        <dbReference type="EMBL" id="KZE16310.1"/>
    </source>
</evidence>
<reference evidence="3" key="1">
    <citation type="submission" date="2016-01" db="EMBL/GenBank/DDBJ databases">
        <title>Draft genome of Chromobacterium sp. F49.</title>
        <authorList>
            <person name="Hong K.W."/>
        </authorList>
    </citation>
    <scope>NUCLEOTIDE SEQUENCE [LARGE SCALE GENOMIC DNA]</scope>
    <source>
        <strain evidence="3">CN3</strain>
    </source>
</reference>
<accession>A0ABR5YDY0</accession>
<proteinExistence type="predicted"/>
<dbReference type="Proteomes" id="UP000076609">
    <property type="component" value="Unassembled WGS sequence"/>
</dbReference>
<evidence type="ECO:0000313" key="3">
    <source>
        <dbReference type="Proteomes" id="UP000076609"/>
    </source>
</evidence>
<comment type="caution">
    <text evidence="2">The sequence shown here is derived from an EMBL/GenBank/DDBJ whole genome shotgun (WGS) entry which is preliminary data.</text>
</comment>
<name>A0ABR5YDY0_9SPHN</name>
<dbReference type="EMBL" id="LQQO01000008">
    <property type="protein sequence ID" value="KZE16310.1"/>
    <property type="molecule type" value="Genomic_DNA"/>
</dbReference>
<feature type="domain" description="BioF2-like acetyltransferase" evidence="1">
    <location>
        <begin position="177"/>
        <end position="318"/>
    </location>
</feature>